<feature type="transmembrane region" description="Helical" evidence="1">
    <location>
        <begin position="96"/>
        <end position="117"/>
    </location>
</feature>
<reference evidence="2" key="1">
    <citation type="submission" date="2018-06" db="EMBL/GenBank/DDBJ databases">
        <authorList>
            <person name="Zhirakovskaya E."/>
        </authorList>
    </citation>
    <scope>NUCLEOTIDE SEQUENCE</scope>
</reference>
<name>A0A3B1CLX2_9ZZZZ</name>
<evidence type="ECO:0000313" key="2">
    <source>
        <dbReference type="EMBL" id="VAX24968.1"/>
    </source>
</evidence>
<feature type="transmembrane region" description="Helical" evidence="1">
    <location>
        <begin position="67"/>
        <end position="90"/>
    </location>
</feature>
<evidence type="ECO:0000256" key="1">
    <source>
        <dbReference type="SAM" id="Phobius"/>
    </source>
</evidence>
<proteinExistence type="predicted"/>
<accession>A0A3B1CLX2</accession>
<organism evidence="2">
    <name type="scientific">hydrothermal vent metagenome</name>
    <dbReference type="NCBI Taxonomy" id="652676"/>
    <lineage>
        <taxon>unclassified sequences</taxon>
        <taxon>metagenomes</taxon>
        <taxon>ecological metagenomes</taxon>
    </lineage>
</organism>
<evidence type="ECO:0008006" key="3">
    <source>
        <dbReference type="Google" id="ProtNLM"/>
    </source>
</evidence>
<protein>
    <recommendedName>
        <fullName evidence="3">ATP synthase protein I2</fullName>
    </recommendedName>
</protein>
<keyword evidence="1" id="KW-0812">Transmembrane</keyword>
<sequence length="126" mass="14765">MKKIIRTIFFIYIPLIVIILILKLTSVVNQTTFISIVIALLLNLFNLSAALLFYYLSINRSNQVFMLFNLGGMGVRVFFLLIGFMIVLIFLEIDKYAFILVFLILYSLSIITEIKYFHKEDKKLRK</sequence>
<dbReference type="EMBL" id="UOGD01000287">
    <property type="protein sequence ID" value="VAX24968.1"/>
    <property type="molecule type" value="Genomic_DNA"/>
</dbReference>
<gene>
    <name evidence="2" type="ORF">MNBD_IGNAVI01-2141</name>
</gene>
<dbReference type="AlphaFoldDB" id="A0A3B1CLX2"/>
<keyword evidence="1" id="KW-0472">Membrane</keyword>
<keyword evidence="1" id="KW-1133">Transmembrane helix</keyword>
<feature type="transmembrane region" description="Helical" evidence="1">
    <location>
        <begin position="7"/>
        <end position="27"/>
    </location>
</feature>
<feature type="transmembrane region" description="Helical" evidence="1">
    <location>
        <begin position="33"/>
        <end position="55"/>
    </location>
</feature>